<reference evidence="4" key="1">
    <citation type="submission" date="2023-05" db="EMBL/GenBank/DDBJ databases">
        <title>Comparative genomics of Bacillaceae isolates and their secondary metabolite potential.</title>
        <authorList>
            <person name="Song L."/>
            <person name="Nielsen L.J."/>
            <person name="Mohite O."/>
            <person name="Xu X."/>
            <person name="Weber T."/>
            <person name="Kovacs A.T."/>
        </authorList>
    </citation>
    <scope>NUCLEOTIDE SEQUENCE</scope>
    <source>
        <strain evidence="4">XLM17</strain>
    </source>
</reference>
<sequence length="399" mass="43910">MKEYVEQNLTKKMNSIKVLDFIRKKGRITKAELAEETKLTFAAISNIINDLIKNGMIKECGEGLSSGGRKPILYELNSEALYVMGIDITVDEKVRFGLFTFNTVLVSELCLDSPIIKGPDEYIEIIKKGIRELIEQEGIDYQKIVGIGVSIPGPINSITGEVISPPNLPLWRQVPLKEILEKELQIPIKIEKDANLSALGEKWFGAGREAENLVYLFVGEGIGSGVILNGTLINNKGFGIGEIGHCTIDSFGPLCNCGNYGCLELKASGLAVVKKVKEGLQQGYKTSYHYPAIEQISFSNILEAIDSKDPFTIEVVEEAANYLGIGLTNVINYFNPDMIIIGGKLPEKYEKMIELSASIARNRAIEVFQKDLSIIPGSLKEKSTIMGAAALILEDIFRN</sequence>
<dbReference type="GO" id="GO:0042732">
    <property type="term" value="P:D-xylose metabolic process"/>
    <property type="evidence" value="ECO:0007669"/>
    <property type="project" value="UniProtKB-KW"/>
</dbReference>
<keyword evidence="3" id="KW-0859">Xylose metabolism</keyword>
<dbReference type="EMBL" id="CP126114">
    <property type="protein sequence ID" value="WHY85696.1"/>
    <property type="molecule type" value="Genomic_DNA"/>
</dbReference>
<evidence type="ECO:0000256" key="2">
    <source>
        <dbReference type="ARBA" id="ARBA00006479"/>
    </source>
</evidence>
<dbReference type="SUPFAM" id="SSF53067">
    <property type="entry name" value="Actin-like ATPase domain"/>
    <property type="match status" value="1"/>
</dbReference>
<dbReference type="KEGG" id="nnv:QNH39_24320"/>
<dbReference type="InterPro" id="IPR036390">
    <property type="entry name" value="WH_DNA-bd_sf"/>
</dbReference>
<evidence type="ECO:0000256" key="3">
    <source>
        <dbReference type="ARBA" id="ARBA00022629"/>
    </source>
</evidence>
<organism evidence="4 5">
    <name type="scientific">Neobacillus novalis</name>
    <dbReference type="NCBI Taxonomy" id="220687"/>
    <lineage>
        <taxon>Bacteria</taxon>
        <taxon>Bacillati</taxon>
        <taxon>Bacillota</taxon>
        <taxon>Bacilli</taxon>
        <taxon>Bacillales</taxon>
        <taxon>Bacillaceae</taxon>
        <taxon>Neobacillus</taxon>
    </lineage>
</organism>
<dbReference type="Proteomes" id="UP001178288">
    <property type="component" value="Chromosome"/>
</dbReference>
<dbReference type="Gene3D" id="3.30.420.40">
    <property type="match status" value="2"/>
</dbReference>
<gene>
    <name evidence="4" type="ORF">QNH39_24320</name>
</gene>
<proteinExistence type="inferred from homology"/>
<evidence type="ECO:0000256" key="1">
    <source>
        <dbReference type="ARBA" id="ARBA00002486"/>
    </source>
</evidence>
<dbReference type="InterPro" id="IPR036388">
    <property type="entry name" value="WH-like_DNA-bd_sf"/>
</dbReference>
<dbReference type="InterPro" id="IPR000600">
    <property type="entry name" value="ROK"/>
</dbReference>
<dbReference type="SUPFAM" id="SSF46785">
    <property type="entry name" value="Winged helix' DNA-binding domain"/>
    <property type="match status" value="1"/>
</dbReference>
<dbReference type="Gene3D" id="1.10.10.10">
    <property type="entry name" value="Winged helix-like DNA-binding domain superfamily/Winged helix DNA-binding domain"/>
    <property type="match status" value="1"/>
</dbReference>
<dbReference type="Pfam" id="PF13412">
    <property type="entry name" value="HTH_24"/>
    <property type="match status" value="1"/>
</dbReference>
<dbReference type="RefSeq" id="WP_066092560.1">
    <property type="nucleotide sequence ID" value="NZ_CP126114.1"/>
</dbReference>
<keyword evidence="5" id="KW-1185">Reference proteome</keyword>
<protein>
    <submittedName>
        <fullName evidence="4">ROK family transcriptional regulator</fullName>
    </submittedName>
</protein>
<name>A0AA95ML48_9BACI</name>
<dbReference type="CDD" id="cd24076">
    <property type="entry name" value="ASKHA_ATPase_ROK_BsXylR-like"/>
    <property type="match status" value="1"/>
</dbReference>
<dbReference type="AlphaFoldDB" id="A0AA95ML48"/>
<evidence type="ECO:0000313" key="4">
    <source>
        <dbReference type="EMBL" id="WHY85696.1"/>
    </source>
</evidence>
<dbReference type="PANTHER" id="PTHR18964:SF149">
    <property type="entry name" value="BIFUNCTIONAL UDP-N-ACETYLGLUCOSAMINE 2-EPIMERASE_N-ACETYLMANNOSAMINE KINASE"/>
    <property type="match status" value="1"/>
</dbReference>
<comment type="function">
    <text evidence="1">Transcriptional repressor of xylose-utilizing enzymes.</text>
</comment>
<accession>A0AA95ML48</accession>
<dbReference type="Pfam" id="PF00480">
    <property type="entry name" value="ROK"/>
    <property type="match status" value="1"/>
</dbReference>
<dbReference type="InterPro" id="IPR043129">
    <property type="entry name" value="ATPase_NBD"/>
</dbReference>
<comment type="similarity">
    <text evidence="2">Belongs to the ROK (NagC/XylR) family.</text>
</comment>
<keyword evidence="3" id="KW-0119">Carbohydrate metabolism</keyword>
<evidence type="ECO:0000313" key="5">
    <source>
        <dbReference type="Proteomes" id="UP001178288"/>
    </source>
</evidence>
<dbReference type="PANTHER" id="PTHR18964">
    <property type="entry name" value="ROK (REPRESSOR, ORF, KINASE) FAMILY"/>
    <property type="match status" value="1"/>
</dbReference>